<reference evidence="2" key="1">
    <citation type="submission" date="2022-10" db="EMBL/GenBank/DDBJ databases">
        <title>Determination and structural analysis of whole genome sequence of Sarocladium strictum F4-1.</title>
        <authorList>
            <person name="Hu L."/>
            <person name="Jiang Y."/>
        </authorList>
    </citation>
    <scope>NUCLEOTIDE SEQUENCE</scope>
    <source>
        <strain evidence="2">F4-1</strain>
    </source>
</reference>
<evidence type="ECO:0008006" key="4">
    <source>
        <dbReference type="Google" id="ProtNLM"/>
    </source>
</evidence>
<sequence length="1272" mass="140049">MESPAKRRRIDRSWESEEDDEHLSQPQDEPDGHDRDYELQVQRAFADNRFQSTMAHIFEKYGRDFDGVGDEIDMMTGEIVVNNGHLSNMRNETDVGTGLPQDEDDAEDGGEEGGLRLEDLLDEDQFESSEEDGLEDEDEDENGGEGEQDQDGTHAGVRADQADRLRGTDSRWTFQTMFPRPAHASLQELPSEGFIPGPFTDPTMGFGASPFGFGFGASPLSFGHAPWPNNPWGQHHLPQQAIWDGPEIPQQQATANRLALQTRQQRQSPSSEVPSTSIWTSGTRYERAHRTVQRGLQPRSRVLMKSRPKKQPLMLGPSSHPSGNMKDRRPYTKRQGRTHQSEVQDSDDEESLPTPRLRGPLQHSKNQGNDKNPDHSPRSQNKNRQRRGKRKLSSPEEFSTADSPNDDENAAPIGRYGRQRKPVEHFSQLTWPVSRQGKWRSERKAAAREAGEQASTEESTTSSSEAARSPPSSVRRRQVGFEHMSTGNRRLKDSDSNTTMKGLRVVPDSQDSQPIPASSQSQSQKPTYSTSTAGNKNSGSNDLGDALSDDEMPMRVLPTRFAPTTARSLIHSSIEKDGGRDDQTHTEDGGHDQFKPTSEHSWANAEIPPPPASGEWVLIKTTKRPPYYRRLKRKDASEPTKKSRRRRKPFTKRKAASKRKSAPDTEPSPNGESVSDDASVPNRGAIQTAEFNPRTAMPGNVSETAPGDDDEWVLVNTTKRSAYYRRKHRRKKWKLLDRTTAEQRRLKRLNQRNESELNDPERIVDHLRPGRRSEVLWLLEHNGEQTPEPEMAMTPQPREGPEVSGSYEKESHQEEVINEMVQDVNTATSDEAAFDIHARTTSLGPRSTDLPEGTSSQDVTLLSADENIDTAPINEPLLMVHEGTKAPSSDSNQVQPQEAATAMQGTVPALETVLPSVEEREASPANGGKPEVSAAVNIDASGLANDQAGRPVETVLVDVRDDHPTTTDVVSAMFEALPEGGNSRSVSELVEVSVEASNSGVANFPALGQDTRRASDISMSGVEVMTSTIDGHTDPAAIQTTAATSSPVVYETDQDGGQSSSAPLRLASPELGSPAFAASPVEDPYDLPPSPAARPRTSPSKVLATSPAKPSPLRKSEVNGNSNGAAVTERKALSPRKPVSPSKINKPPHPRTPKSHRNSPRKSRTPSSRRSLLSLSRNNDADDDDLDELSLLETPPITKVSVPKRRSSVSRRIWKATPRTTEVSRELPVRKEAGRGRTGEAQGDVMRTPGGTLRTCGVDGFTCGRDFCFVCM</sequence>
<proteinExistence type="predicted"/>
<organism evidence="2 3">
    <name type="scientific">Sarocladium strictum</name>
    <name type="common">Black bundle disease fungus</name>
    <name type="synonym">Acremonium strictum</name>
    <dbReference type="NCBI Taxonomy" id="5046"/>
    <lineage>
        <taxon>Eukaryota</taxon>
        <taxon>Fungi</taxon>
        <taxon>Dikarya</taxon>
        <taxon>Ascomycota</taxon>
        <taxon>Pezizomycotina</taxon>
        <taxon>Sordariomycetes</taxon>
        <taxon>Hypocreomycetidae</taxon>
        <taxon>Hypocreales</taxon>
        <taxon>Sarocladiaceae</taxon>
        <taxon>Sarocladium</taxon>
    </lineage>
</organism>
<protein>
    <recommendedName>
        <fullName evidence="4">Myb-like DNA-binding domain protein</fullName>
    </recommendedName>
</protein>
<accession>A0AA39GBK7</accession>
<feature type="compositionally biased region" description="Low complexity" evidence="1">
    <location>
        <begin position="507"/>
        <end position="524"/>
    </location>
</feature>
<dbReference type="AlphaFoldDB" id="A0AA39GBK7"/>
<dbReference type="InterPro" id="IPR009072">
    <property type="entry name" value="Histone-fold"/>
</dbReference>
<evidence type="ECO:0000313" key="2">
    <source>
        <dbReference type="EMBL" id="KAK0383969.1"/>
    </source>
</evidence>
<dbReference type="Pfam" id="PF10384">
    <property type="entry name" value="Scm3"/>
    <property type="match status" value="1"/>
</dbReference>
<feature type="compositionally biased region" description="Basic residues" evidence="1">
    <location>
        <begin position="621"/>
        <end position="633"/>
    </location>
</feature>
<feature type="compositionally biased region" description="Acidic residues" evidence="1">
    <location>
        <begin position="120"/>
        <end position="150"/>
    </location>
</feature>
<dbReference type="EMBL" id="JAPDFR010000008">
    <property type="protein sequence ID" value="KAK0383969.1"/>
    <property type="molecule type" value="Genomic_DNA"/>
</dbReference>
<dbReference type="InterPro" id="IPR018465">
    <property type="entry name" value="Scm3/HJURP"/>
</dbReference>
<dbReference type="Gene3D" id="1.10.20.10">
    <property type="entry name" value="Histone, subunit A"/>
    <property type="match status" value="1"/>
</dbReference>
<feature type="region of interest" description="Disordered" evidence="1">
    <location>
        <begin position="1"/>
        <end position="36"/>
    </location>
</feature>
<feature type="region of interest" description="Disordered" evidence="1">
    <location>
        <begin position="784"/>
        <end position="813"/>
    </location>
</feature>
<feature type="region of interest" description="Disordered" evidence="1">
    <location>
        <begin position="253"/>
        <end position="712"/>
    </location>
</feature>
<feature type="region of interest" description="Disordered" evidence="1">
    <location>
        <begin position="1224"/>
        <end position="1246"/>
    </location>
</feature>
<feature type="compositionally biased region" description="Basic residues" evidence="1">
    <location>
        <begin position="642"/>
        <end position="660"/>
    </location>
</feature>
<feature type="compositionally biased region" description="Basic residues" evidence="1">
    <location>
        <begin position="1146"/>
        <end position="1164"/>
    </location>
</feature>
<dbReference type="GO" id="GO:0042393">
    <property type="term" value="F:histone binding"/>
    <property type="evidence" value="ECO:0007669"/>
    <property type="project" value="InterPro"/>
</dbReference>
<comment type="caution">
    <text evidence="2">The sequence shown here is derived from an EMBL/GenBank/DDBJ whole genome shotgun (WGS) entry which is preliminary data.</text>
</comment>
<feature type="compositionally biased region" description="Basic and acidic residues" evidence="1">
    <location>
        <begin position="573"/>
        <end position="598"/>
    </location>
</feature>
<feature type="compositionally biased region" description="Polar residues" evidence="1">
    <location>
        <begin position="253"/>
        <end position="283"/>
    </location>
</feature>
<feature type="compositionally biased region" description="Basic and acidic residues" evidence="1">
    <location>
        <begin position="439"/>
        <end position="451"/>
    </location>
</feature>
<keyword evidence="3" id="KW-1185">Reference proteome</keyword>
<evidence type="ECO:0000256" key="1">
    <source>
        <dbReference type="SAM" id="MobiDB-lite"/>
    </source>
</evidence>
<feature type="compositionally biased region" description="Basic and acidic residues" evidence="1">
    <location>
        <begin position="1224"/>
        <end position="1238"/>
    </location>
</feature>
<name>A0AA39GBK7_SARSR</name>
<feature type="region of interest" description="Disordered" evidence="1">
    <location>
        <begin position="1048"/>
        <end position="1195"/>
    </location>
</feature>
<evidence type="ECO:0000313" key="3">
    <source>
        <dbReference type="Proteomes" id="UP001175261"/>
    </source>
</evidence>
<feature type="compositionally biased region" description="Low complexity" evidence="1">
    <location>
        <begin position="1165"/>
        <end position="1178"/>
    </location>
</feature>
<dbReference type="Proteomes" id="UP001175261">
    <property type="component" value="Unassembled WGS sequence"/>
</dbReference>
<feature type="compositionally biased region" description="Polar residues" evidence="1">
    <location>
        <begin position="525"/>
        <end position="541"/>
    </location>
</feature>
<feature type="region of interest" description="Disordered" evidence="1">
    <location>
        <begin position="85"/>
        <end position="166"/>
    </location>
</feature>
<feature type="compositionally biased region" description="Low complexity" evidence="1">
    <location>
        <begin position="452"/>
        <end position="473"/>
    </location>
</feature>
<feature type="compositionally biased region" description="Basic residues" evidence="1">
    <location>
        <begin position="1"/>
        <end position="10"/>
    </location>
</feature>
<feature type="compositionally biased region" description="Acidic residues" evidence="1">
    <location>
        <begin position="1181"/>
        <end position="1190"/>
    </location>
</feature>
<dbReference type="PANTHER" id="PTHR15992:SF5">
    <property type="entry name" value="HOLLIDAY JUNCTION RECOGNITION PROTEIN"/>
    <property type="match status" value="1"/>
</dbReference>
<dbReference type="GO" id="GO:0005634">
    <property type="term" value="C:nucleus"/>
    <property type="evidence" value="ECO:0007669"/>
    <property type="project" value="InterPro"/>
</dbReference>
<dbReference type="GO" id="GO:0046982">
    <property type="term" value="F:protein heterodimerization activity"/>
    <property type="evidence" value="ECO:0007669"/>
    <property type="project" value="InterPro"/>
</dbReference>
<dbReference type="PANTHER" id="PTHR15992">
    <property type="entry name" value="HOLLIDAY JUNCTION RECOGNITION PROTEIN"/>
    <property type="match status" value="1"/>
</dbReference>
<gene>
    <name evidence="2" type="ORF">NLU13_8058</name>
</gene>
<feature type="compositionally biased region" description="Acidic residues" evidence="1">
    <location>
        <begin position="101"/>
        <end position="111"/>
    </location>
</feature>
<feature type="compositionally biased region" description="Basic residues" evidence="1">
    <location>
        <begin position="381"/>
        <end position="392"/>
    </location>
</feature>